<dbReference type="Proteomes" id="UP001596201">
    <property type="component" value="Unassembled WGS sequence"/>
</dbReference>
<evidence type="ECO:0000313" key="4">
    <source>
        <dbReference type="Proteomes" id="UP001596201"/>
    </source>
</evidence>
<feature type="domain" description="KANL3/Tex30 alpha/beta hydrolase-like" evidence="2">
    <location>
        <begin position="48"/>
        <end position="209"/>
    </location>
</feature>
<feature type="compositionally biased region" description="Acidic residues" evidence="1">
    <location>
        <begin position="1"/>
        <end position="10"/>
    </location>
</feature>
<proteinExistence type="predicted"/>
<evidence type="ECO:0000256" key="1">
    <source>
        <dbReference type="SAM" id="MobiDB-lite"/>
    </source>
</evidence>
<dbReference type="GO" id="GO:0016787">
    <property type="term" value="F:hydrolase activity"/>
    <property type="evidence" value="ECO:0007669"/>
    <property type="project" value="UniProtKB-KW"/>
</dbReference>
<evidence type="ECO:0000313" key="3">
    <source>
        <dbReference type="EMBL" id="MFC5367094.1"/>
    </source>
</evidence>
<dbReference type="InterPro" id="IPR029058">
    <property type="entry name" value="AB_hydrolase_fold"/>
</dbReference>
<dbReference type="InterPro" id="IPR046879">
    <property type="entry name" value="KANL3/Tex30_Abhydrolase"/>
</dbReference>
<dbReference type="EMBL" id="JBHSKX010000001">
    <property type="protein sequence ID" value="MFC5367094.1"/>
    <property type="molecule type" value="Genomic_DNA"/>
</dbReference>
<accession>A0ABD5RAP3</accession>
<reference evidence="3 4" key="1">
    <citation type="journal article" date="2019" name="Int. J. Syst. Evol. Microbiol.">
        <title>The Global Catalogue of Microorganisms (GCM) 10K type strain sequencing project: providing services to taxonomists for standard genome sequencing and annotation.</title>
        <authorList>
            <consortium name="The Broad Institute Genomics Platform"/>
            <consortium name="The Broad Institute Genome Sequencing Center for Infectious Disease"/>
            <person name="Wu L."/>
            <person name="Ma J."/>
        </authorList>
    </citation>
    <scope>NUCLEOTIDE SEQUENCE [LARGE SCALE GENOMIC DNA]</scope>
    <source>
        <strain evidence="3 4">CGMCC 1.12237</strain>
    </source>
</reference>
<gene>
    <name evidence="3" type="ORF">ACFPJ5_09085</name>
</gene>
<keyword evidence="3" id="KW-0378">Hydrolase</keyword>
<feature type="region of interest" description="Disordered" evidence="1">
    <location>
        <begin position="1"/>
        <end position="45"/>
    </location>
</feature>
<dbReference type="RefSeq" id="WP_227231505.1">
    <property type="nucleotide sequence ID" value="NZ_JAJCVJ010000004.1"/>
</dbReference>
<dbReference type="SUPFAM" id="SSF53474">
    <property type="entry name" value="alpha/beta-Hydrolases"/>
    <property type="match status" value="1"/>
</dbReference>
<organism evidence="3 4">
    <name type="scientific">Salinirubrum litoreum</name>
    <dbReference type="NCBI Taxonomy" id="1126234"/>
    <lineage>
        <taxon>Archaea</taxon>
        <taxon>Methanobacteriati</taxon>
        <taxon>Methanobacteriota</taxon>
        <taxon>Stenosarchaea group</taxon>
        <taxon>Halobacteria</taxon>
        <taxon>Halobacteriales</taxon>
        <taxon>Haloferacaceae</taxon>
        <taxon>Salinirubrum</taxon>
    </lineage>
</organism>
<dbReference type="AlphaFoldDB" id="A0ABD5RAP3"/>
<evidence type="ECO:0000259" key="2">
    <source>
        <dbReference type="Pfam" id="PF20408"/>
    </source>
</evidence>
<comment type="caution">
    <text evidence="3">The sequence shown here is derived from an EMBL/GenBank/DDBJ whole genome shotgun (WGS) entry which is preliminary data.</text>
</comment>
<dbReference type="Gene3D" id="3.40.50.1820">
    <property type="entry name" value="alpha/beta hydrolase"/>
    <property type="match status" value="1"/>
</dbReference>
<protein>
    <submittedName>
        <fullName evidence="3">Alpha/beta hydrolase</fullName>
    </submittedName>
</protein>
<sequence length="223" mass="23804">MTDSSDDDADGGPPPQEPVTGESVTLTVGDSEYRGRLNTPDGGSDRGILVVPGAGHGPFGTVFATFADAAAERGFTVARFETWADHEEVEAKTPEQHRADIAAGIDLLRSQGCESVVLVAKSFGGGLALRCGPLPVERMVLWAPAVSFEDGESFPSLGADELAGIDVPVRILQGEDDQVVSVETARQVTEHLPRGELLVFEGEDHSFMHDEARVIERTLDFCE</sequence>
<dbReference type="Pfam" id="PF20408">
    <property type="entry name" value="Abhydrolase_11"/>
    <property type="match status" value="1"/>
</dbReference>
<name>A0ABD5RAP3_9EURY</name>
<keyword evidence="4" id="KW-1185">Reference proteome</keyword>